<keyword evidence="2" id="KW-0808">Transferase</keyword>
<organism evidence="2">
    <name type="scientific">uncultured Solirubrobacteraceae bacterium</name>
    <dbReference type="NCBI Taxonomy" id="1162706"/>
    <lineage>
        <taxon>Bacteria</taxon>
        <taxon>Bacillati</taxon>
        <taxon>Actinomycetota</taxon>
        <taxon>Thermoleophilia</taxon>
        <taxon>Solirubrobacterales</taxon>
        <taxon>Solirubrobacteraceae</taxon>
        <taxon>environmental samples</taxon>
    </lineage>
</organism>
<proteinExistence type="predicted"/>
<feature type="compositionally biased region" description="Basic and acidic residues" evidence="1">
    <location>
        <begin position="29"/>
        <end position="40"/>
    </location>
</feature>
<evidence type="ECO:0000313" key="2">
    <source>
        <dbReference type="EMBL" id="CAA9522381.1"/>
    </source>
</evidence>
<evidence type="ECO:0000256" key="1">
    <source>
        <dbReference type="SAM" id="MobiDB-lite"/>
    </source>
</evidence>
<feature type="compositionally biased region" description="Basic residues" evidence="1">
    <location>
        <begin position="195"/>
        <end position="204"/>
    </location>
</feature>
<accession>A0A6J4TG87</accession>
<feature type="compositionally biased region" description="Basic and acidic residues" evidence="1">
    <location>
        <begin position="108"/>
        <end position="119"/>
    </location>
</feature>
<feature type="non-terminal residue" evidence="2">
    <location>
        <position position="299"/>
    </location>
</feature>
<reference evidence="2" key="1">
    <citation type="submission" date="2020-02" db="EMBL/GenBank/DDBJ databases">
        <authorList>
            <person name="Meier V. D."/>
        </authorList>
    </citation>
    <scope>NUCLEOTIDE SEQUENCE</scope>
    <source>
        <strain evidence="2">AVDCRST_MAG53</strain>
    </source>
</reference>
<feature type="compositionally biased region" description="Low complexity" evidence="1">
    <location>
        <begin position="174"/>
        <end position="183"/>
    </location>
</feature>
<protein>
    <submittedName>
        <fullName evidence="2">1,4-dihydroxy-2-naphthoate polyprenyltransferase</fullName>
        <ecNumber evidence="2">2.5.1.74</ecNumber>
    </submittedName>
</protein>
<dbReference type="EC" id="2.5.1.74" evidence="2"/>
<feature type="region of interest" description="Disordered" evidence="1">
    <location>
        <begin position="164"/>
        <end position="227"/>
    </location>
</feature>
<feature type="compositionally biased region" description="Basic and acidic residues" evidence="1">
    <location>
        <begin position="164"/>
        <end position="173"/>
    </location>
</feature>
<dbReference type="AlphaFoldDB" id="A0A6J4TG87"/>
<feature type="non-terminal residue" evidence="2">
    <location>
        <position position="1"/>
    </location>
</feature>
<dbReference type="GO" id="GO:0046428">
    <property type="term" value="F:1,4-dihydroxy-2-naphthoate polyprenyltransferase activity"/>
    <property type="evidence" value="ECO:0007669"/>
    <property type="project" value="UniProtKB-EC"/>
</dbReference>
<name>A0A6J4TG87_9ACTN</name>
<gene>
    <name evidence="2" type="ORF">AVDCRST_MAG53-3408</name>
</gene>
<feature type="compositionally biased region" description="Basic residues" evidence="1">
    <location>
        <begin position="41"/>
        <end position="57"/>
    </location>
</feature>
<feature type="region of interest" description="Disordered" evidence="1">
    <location>
        <begin position="1"/>
        <end position="132"/>
    </location>
</feature>
<sequence length="299" mass="32493">GPGDGLGVVEDLAHGQPRADAARGGRARARGDRAGRDVRHLPGRRVRRGAARRAVHPGRHEPLQRLLRRPARSGHGGPPRARPGHRGRARAAEAGAAGDLRLLQPGGRLRDLPRGDERRRTARHRRALDPRRCAVHGRSAALRLRGARRGLRLSLLRGRRRRGLDVRPARDVPRGGLRPGGARRPARRSDPGRQQRPRPRHGPARRQADACRAPRAIADPDDVRGDGLRRLSHRAAGDLRPPARAVALPALAHPAAGREARAHGAQSLRRADAQRRAGALGPVAARLLRAPCRRHPGLL</sequence>
<dbReference type="EMBL" id="CADCVR010000105">
    <property type="protein sequence ID" value="CAA9522381.1"/>
    <property type="molecule type" value="Genomic_DNA"/>
</dbReference>